<dbReference type="AlphaFoldDB" id="A0A1J3E383"/>
<accession>A0A1J3E383</accession>
<dbReference type="EMBL" id="GEVI01005726">
    <property type="protein sequence ID" value="JAU26594.1"/>
    <property type="molecule type" value="Transcribed_RNA"/>
</dbReference>
<dbReference type="CDD" id="cd04481">
    <property type="entry name" value="RPA1_DBD_B_like"/>
    <property type="match status" value="1"/>
</dbReference>
<name>A0A1J3E383_NOCCA</name>
<dbReference type="SUPFAM" id="SSF50249">
    <property type="entry name" value="Nucleic acid-binding proteins"/>
    <property type="match status" value="1"/>
</dbReference>
<evidence type="ECO:0000313" key="2">
    <source>
        <dbReference type="EMBL" id="JAU26594.1"/>
    </source>
</evidence>
<dbReference type="Pfam" id="PF02721">
    <property type="entry name" value="DUF223"/>
    <property type="match status" value="1"/>
</dbReference>
<dbReference type="CDD" id="cd04480">
    <property type="entry name" value="RPA1_DBD_A_like"/>
    <property type="match status" value="1"/>
</dbReference>
<evidence type="ECO:0000259" key="1">
    <source>
        <dbReference type="Pfam" id="PF02721"/>
    </source>
</evidence>
<proteinExistence type="predicted"/>
<feature type="domain" description="Replication protein A 70 kDa DNA-binding subunit B/D first OB fold" evidence="1">
    <location>
        <begin position="6"/>
        <end position="106"/>
    </location>
</feature>
<gene>
    <name evidence="2" type="ORF">GA_TR5355_c0_g1_i1_g.17217</name>
</gene>
<dbReference type="Gene3D" id="2.40.50.140">
    <property type="entry name" value="Nucleic acid-binding proteins"/>
    <property type="match status" value="2"/>
</dbReference>
<dbReference type="InterPro" id="IPR012340">
    <property type="entry name" value="NA-bd_OB-fold"/>
</dbReference>
<reference evidence="2" key="1">
    <citation type="submission" date="2016-07" db="EMBL/GenBank/DDBJ databases">
        <title>De novo transcriptome assembly of four accessions of the metal hyperaccumulator plant Noccaea caerulescens.</title>
        <authorList>
            <person name="Blande D."/>
            <person name="Halimaa P."/>
            <person name="Tervahauta A.I."/>
            <person name="Aarts M.G."/>
            <person name="Karenlampi S.O."/>
        </authorList>
    </citation>
    <scope>NUCLEOTIDE SEQUENCE</scope>
</reference>
<protein>
    <recommendedName>
        <fullName evidence="1">Replication protein A 70 kDa DNA-binding subunit B/D first OB fold domain-containing protein</fullName>
    </recommendedName>
</protein>
<dbReference type="PANTHER" id="PTHR47165">
    <property type="entry name" value="OS03G0429900 PROTEIN"/>
    <property type="match status" value="1"/>
</dbReference>
<dbReference type="InterPro" id="IPR003871">
    <property type="entry name" value="RFA1B/D_OB_1st"/>
</dbReference>
<organism evidence="2">
    <name type="scientific">Noccaea caerulescens</name>
    <name type="common">Alpine penny-cress</name>
    <name type="synonym">Thlaspi caerulescens</name>
    <dbReference type="NCBI Taxonomy" id="107243"/>
    <lineage>
        <taxon>Eukaryota</taxon>
        <taxon>Viridiplantae</taxon>
        <taxon>Streptophyta</taxon>
        <taxon>Embryophyta</taxon>
        <taxon>Tracheophyta</taxon>
        <taxon>Spermatophyta</taxon>
        <taxon>Magnoliopsida</taxon>
        <taxon>eudicotyledons</taxon>
        <taxon>Gunneridae</taxon>
        <taxon>Pentapetalae</taxon>
        <taxon>rosids</taxon>
        <taxon>malvids</taxon>
        <taxon>Brassicales</taxon>
        <taxon>Brassicaceae</taxon>
        <taxon>Coluteocarpeae</taxon>
        <taxon>Noccaea</taxon>
    </lineage>
</organism>
<dbReference type="PANTHER" id="PTHR47165:SF4">
    <property type="entry name" value="OS03G0429900 PROTEIN"/>
    <property type="match status" value="1"/>
</dbReference>
<sequence>MARVVKLSTVTPNRDDWTIFVKVSKRWDTLDVENGEGLSFLFIDDEGTKIHAFVEKDDQIRRFKRLLQEGDWKTISALSVKVVETEIRLTKQRKVIALTSNTQVAEADDLDSFIPLDLIPFKDVKDESVHDGTSYPRDFLGVIASVKNYDLSEDPTLPRNIWNTSPKTTPKIDFVLEDNDGNVLNCRAKGALAVKFKNYWLNFGQTGTLICLLTDWRVVGTDGEIQVEDAGGISTFEIDPTGHEEVEHFTNILCHVYEDSEEGEDYQWMF</sequence>